<evidence type="ECO:0000256" key="3">
    <source>
        <dbReference type="ARBA" id="ARBA00012535"/>
    </source>
</evidence>
<evidence type="ECO:0000256" key="1">
    <source>
        <dbReference type="ARBA" id="ARBA00004814"/>
    </source>
</evidence>
<comment type="caution">
    <text evidence="8">The sequence shown here is derived from an EMBL/GenBank/DDBJ whole genome shotgun (WGS) entry which is preliminary data.</text>
</comment>
<keyword evidence="5" id="KW-0073">Auxin biosynthesis</keyword>
<dbReference type="STRING" id="550983.A4R26_28340"/>
<dbReference type="Pfam" id="PF01593">
    <property type="entry name" value="Amino_oxidase"/>
    <property type="match status" value="1"/>
</dbReference>
<comment type="catalytic activity">
    <reaction evidence="6">
        <text>L-tryptophan + O2 = indole-3-acetamide + CO2 + H2O</text>
        <dbReference type="Rhea" id="RHEA:16165"/>
        <dbReference type="ChEBI" id="CHEBI:15377"/>
        <dbReference type="ChEBI" id="CHEBI:15379"/>
        <dbReference type="ChEBI" id="CHEBI:16031"/>
        <dbReference type="ChEBI" id="CHEBI:16526"/>
        <dbReference type="ChEBI" id="CHEBI:57912"/>
        <dbReference type="EC" id="1.13.12.3"/>
    </reaction>
</comment>
<evidence type="ECO:0000256" key="5">
    <source>
        <dbReference type="ARBA" id="ARBA00023070"/>
    </source>
</evidence>
<evidence type="ECO:0000256" key="4">
    <source>
        <dbReference type="ARBA" id="ARBA00017871"/>
    </source>
</evidence>
<dbReference type="OrthoDB" id="56323at2"/>
<dbReference type="EC" id="1.13.12.3" evidence="3"/>
<feature type="domain" description="Amine oxidase" evidence="7">
    <location>
        <begin position="13"/>
        <end position="418"/>
    </location>
</feature>
<evidence type="ECO:0000256" key="2">
    <source>
        <dbReference type="ARBA" id="ARBA00005833"/>
    </source>
</evidence>
<dbReference type="InterPro" id="IPR050281">
    <property type="entry name" value="Flavin_monoamine_oxidase"/>
</dbReference>
<accession>A0A1V9F2X6</accession>
<evidence type="ECO:0000313" key="9">
    <source>
        <dbReference type="Proteomes" id="UP000192276"/>
    </source>
</evidence>
<protein>
    <recommendedName>
        <fullName evidence="4">Tryptophan 2-monooxygenase</fullName>
        <ecNumber evidence="3">1.13.12.3</ecNumber>
    </recommendedName>
</protein>
<organism evidence="8 9">
    <name type="scientific">Niastella populi</name>
    <dbReference type="NCBI Taxonomy" id="550983"/>
    <lineage>
        <taxon>Bacteria</taxon>
        <taxon>Pseudomonadati</taxon>
        <taxon>Bacteroidota</taxon>
        <taxon>Chitinophagia</taxon>
        <taxon>Chitinophagales</taxon>
        <taxon>Chitinophagaceae</taxon>
        <taxon>Niastella</taxon>
    </lineage>
</organism>
<dbReference type="AlphaFoldDB" id="A0A1V9F2X6"/>
<dbReference type="PANTHER" id="PTHR10742">
    <property type="entry name" value="FLAVIN MONOAMINE OXIDASE"/>
    <property type="match status" value="1"/>
</dbReference>
<reference evidence="9" key="1">
    <citation type="submission" date="2016-04" db="EMBL/GenBank/DDBJ databases">
        <authorList>
            <person name="Chen L."/>
            <person name="Zhuang W."/>
            <person name="Wang G."/>
        </authorList>
    </citation>
    <scope>NUCLEOTIDE SEQUENCE [LARGE SCALE GENOMIC DNA]</scope>
    <source>
        <strain evidence="9">208</strain>
    </source>
</reference>
<dbReference type="Proteomes" id="UP000192276">
    <property type="component" value="Unassembled WGS sequence"/>
</dbReference>
<sequence length="423" mass="46340">MQHSIMIIGAGATGLFAARKLSAAGHAVTVLEAGNRVGGRIHTIQPAGFLQPIEEGAEFIHGKLSLTMQLLKEVGVAYQPVAGKMIQVKNGRWSEQEEFVEGWDELIHRMAGLKTDMTLSDFLQQYFGDERYTDLRKSACRFAEGFDVADPKEASVMGLHEEWMKEQEEQYRIPGGYTQLIQYLQQAGIAHGCIIHTSCVVKTVRWETGKVQAVTADGRTFTAQKAIITVPLGVLQAPSPHAAAIAFEPAIDAVNKAVRQIGYGAVVKVYLQFSAPFWFEYRKDIGFLLSEETIPTWWTQLPDSTPVLTGWLGGPQAAKFKDVAGDAILQQALQSLANIFSMPVEKLKTLITASHVVKWELNQFSMGAYSYSKLFTAAARKLLNEPVQETLYFAGEAYYDGEAGGTVEAALQSGDSVSKLAGL</sequence>
<evidence type="ECO:0000313" key="8">
    <source>
        <dbReference type="EMBL" id="OQP52740.1"/>
    </source>
</evidence>
<gene>
    <name evidence="8" type="ORF">A4R26_28340</name>
</gene>
<comment type="pathway">
    <text evidence="1">Plant hormone metabolism; auxin biosynthesis.</text>
</comment>
<dbReference type="InterPro" id="IPR036188">
    <property type="entry name" value="FAD/NAD-bd_sf"/>
</dbReference>
<evidence type="ECO:0000259" key="7">
    <source>
        <dbReference type="Pfam" id="PF01593"/>
    </source>
</evidence>
<dbReference type="GO" id="GO:0050361">
    <property type="term" value="F:tryptophan 2-monooxygenase activity"/>
    <property type="evidence" value="ECO:0007669"/>
    <property type="project" value="UniProtKB-EC"/>
</dbReference>
<dbReference type="InterPro" id="IPR002937">
    <property type="entry name" value="Amino_oxidase"/>
</dbReference>
<dbReference type="SUPFAM" id="SSF54373">
    <property type="entry name" value="FAD-linked reductases, C-terminal domain"/>
    <property type="match status" value="1"/>
</dbReference>
<comment type="similarity">
    <text evidence="2">Belongs to the tryptophan 2-monooxygenase family.</text>
</comment>
<dbReference type="Gene3D" id="3.50.50.60">
    <property type="entry name" value="FAD/NAD(P)-binding domain"/>
    <property type="match status" value="1"/>
</dbReference>
<name>A0A1V9F2X6_9BACT</name>
<evidence type="ECO:0000256" key="6">
    <source>
        <dbReference type="ARBA" id="ARBA00047321"/>
    </source>
</evidence>
<keyword evidence="9" id="KW-1185">Reference proteome</keyword>
<dbReference type="EMBL" id="LWBP01000212">
    <property type="protein sequence ID" value="OQP52740.1"/>
    <property type="molecule type" value="Genomic_DNA"/>
</dbReference>
<dbReference type="SUPFAM" id="SSF51905">
    <property type="entry name" value="FAD/NAD(P)-binding domain"/>
    <property type="match status" value="1"/>
</dbReference>
<dbReference type="RefSeq" id="WP_081169694.1">
    <property type="nucleotide sequence ID" value="NZ_LWBP01000212.1"/>
</dbReference>
<dbReference type="GO" id="GO:0009851">
    <property type="term" value="P:auxin biosynthetic process"/>
    <property type="evidence" value="ECO:0007669"/>
    <property type="project" value="UniProtKB-KW"/>
</dbReference>
<proteinExistence type="inferred from homology"/>
<dbReference type="PANTHER" id="PTHR10742:SF410">
    <property type="entry name" value="LYSINE-SPECIFIC HISTONE DEMETHYLASE 2"/>
    <property type="match status" value="1"/>
</dbReference>